<evidence type="ECO:0000256" key="2">
    <source>
        <dbReference type="ARBA" id="ARBA00023015"/>
    </source>
</evidence>
<keyword evidence="4 6" id="KW-0238">DNA-binding</keyword>
<dbReference type="AlphaFoldDB" id="F6D8W2"/>
<dbReference type="RefSeq" id="WP_013835738.1">
    <property type="nucleotide sequence ID" value="NC_015581.1"/>
</dbReference>
<dbReference type="HOGENOM" id="CLU_047691_1_2_6"/>
<evidence type="ECO:0000313" key="9">
    <source>
        <dbReference type="EMBL" id="AEG31962.1"/>
    </source>
</evidence>
<dbReference type="eggNOG" id="COG1595">
    <property type="taxonomic scope" value="Bacteria"/>
</dbReference>
<sequence>MLKTLHNWLSTPSSKMDFNTLLSQHYTRLYQLAYAWTHQTSVSEDLVQETLLKAIEHQHQLNDLDQLLPWLCKILHNLYIDKMRYQQQWQWMEEDAIDFQHTQASCEDDYMKHEALTALEAAMTRLTDSQRQIITLIDLQELSYQQTAEILDIPVGTVMSRLSRARKELEKQLMLSNKQNKNNVIEMRQPS</sequence>
<dbReference type="Gene3D" id="1.10.10.10">
    <property type="entry name" value="Winged helix-like DNA-binding domain superfamily/Winged helix DNA-binding domain"/>
    <property type="match status" value="1"/>
</dbReference>
<proteinExistence type="inferred from homology"/>
<dbReference type="InterPro" id="IPR000838">
    <property type="entry name" value="RNA_pol_sigma70_ECF_CS"/>
</dbReference>
<dbReference type="GO" id="GO:0003677">
    <property type="term" value="F:DNA binding"/>
    <property type="evidence" value="ECO:0007669"/>
    <property type="project" value="UniProtKB-KW"/>
</dbReference>
<dbReference type="CDD" id="cd06171">
    <property type="entry name" value="Sigma70_r4"/>
    <property type="match status" value="1"/>
</dbReference>
<dbReference type="PANTHER" id="PTHR43133:SF25">
    <property type="entry name" value="RNA POLYMERASE SIGMA FACTOR RFAY-RELATED"/>
    <property type="match status" value="1"/>
</dbReference>
<dbReference type="GO" id="GO:0006352">
    <property type="term" value="P:DNA-templated transcription initiation"/>
    <property type="evidence" value="ECO:0007669"/>
    <property type="project" value="InterPro"/>
</dbReference>
<evidence type="ECO:0000256" key="4">
    <source>
        <dbReference type="ARBA" id="ARBA00023125"/>
    </source>
</evidence>
<dbReference type="InterPro" id="IPR039425">
    <property type="entry name" value="RNA_pol_sigma-70-like"/>
</dbReference>
<evidence type="ECO:0000259" key="7">
    <source>
        <dbReference type="Pfam" id="PF04542"/>
    </source>
</evidence>
<dbReference type="Pfam" id="PF04542">
    <property type="entry name" value="Sigma70_r2"/>
    <property type="match status" value="1"/>
</dbReference>
<evidence type="ECO:0000259" key="8">
    <source>
        <dbReference type="Pfam" id="PF08281"/>
    </source>
</evidence>
<reference evidence="9 10" key="1">
    <citation type="submission" date="2011-05" db="EMBL/GenBank/DDBJ databases">
        <title>Complete sequence of Thioalkalimicrobium cyclicum ALM1.</title>
        <authorList>
            <consortium name="US DOE Joint Genome Institute"/>
            <person name="Lucas S."/>
            <person name="Han J."/>
            <person name="Lapidus A."/>
            <person name="Cheng J.-F."/>
            <person name="Goodwin L."/>
            <person name="Pitluck S."/>
            <person name="Peters L."/>
            <person name="Mikhailova N."/>
            <person name="Davenport K."/>
            <person name="Han C."/>
            <person name="Tapia R."/>
            <person name="Land M."/>
            <person name="Hauser L."/>
            <person name="Kyrpides N."/>
            <person name="Ivanova N."/>
            <person name="Pagani I."/>
            <person name="Kappler U."/>
            <person name="Woyke T."/>
        </authorList>
    </citation>
    <scope>NUCLEOTIDE SEQUENCE [LARGE SCALE GENOMIC DNA]</scope>
    <source>
        <strain evidence="10">DSM 14477 / JCM 11371 / ALM1</strain>
    </source>
</reference>
<feature type="domain" description="RNA polymerase sigma-70 region 2" evidence="7">
    <location>
        <begin position="21"/>
        <end position="87"/>
    </location>
</feature>
<dbReference type="Gene3D" id="1.10.1740.10">
    <property type="match status" value="1"/>
</dbReference>
<dbReference type="STRING" id="717773.Thicy_1195"/>
<dbReference type="EMBL" id="CP002776">
    <property type="protein sequence ID" value="AEG31962.1"/>
    <property type="molecule type" value="Genomic_DNA"/>
</dbReference>
<dbReference type="InterPro" id="IPR013324">
    <property type="entry name" value="RNA_pol_sigma_r3/r4-like"/>
</dbReference>
<feature type="domain" description="RNA polymerase sigma factor 70 region 4 type 2" evidence="8">
    <location>
        <begin position="118"/>
        <end position="169"/>
    </location>
</feature>
<keyword evidence="5 6" id="KW-0804">Transcription</keyword>
<evidence type="ECO:0000313" key="10">
    <source>
        <dbReference type="Proteomes" id="UP000009232"/>
    </source>
</evidence>
<dbReference type="PROSITE" id="PS01063">
    <property type="entry name" value="SIGMA70_ECF"/>
    <property type="match status" value="1"/>
</dbReference>
<accession>F6D8W2</accession>
<protein>
    <recommendedName>
        <fullName evidence="6">RNA polymerase sigma factor</fullName>
    </recommendedName>
</protein>
<dbReference type="NCBIfam" id="TIGR02937">
    <property type="entry name" value="sigma70-ECF"/>
    <property type="match status" value="1"/>
</dbReference>
<dbReference type="GO" id="GO:0016987">
    <property type="term" value="F:sigma factor activity"/>
    <property type="evidence" value="ECO:0007669"/>
    <property type="project" value="UniProtKB-KW"/>
</dbReference>
<dbReference type="InterPro" id="IPR014284">
    <property type="entry name" value="RNA_pol_sigma-70_dom"/>
</dbReference>
<dbReference type="KEGG" id="tcy:Thicy_1195"/>
<dbReference type="InterPro" id="IPR013249">
    <property type="entry name" value="RNA_pol_sigma70_r4_t2"/>
</dbReference>
<dbReference type="InterPro" id="IPR036388">
    <property type="entry name" value="WH-like_DNA-bd_sf"/>
</dbReference>
<evidence type="ECO:0000256" key="6">
    <source>
        <dbReference type="RuleBase" id="RU000716"/>
    </source>
</evidence>
<evidence type="ECO:0000256" key="5">
    <source>
        <dbReference type="ARBA" id="ARBA00023163"/>
    </source>
</evidence>
<evidence type="ECO:0000256" key="1">
    <source>
        <dbReference type="ARBA" id="ARBA00010641"/>
    </source>
</evidence>
<gene>
    <name evidence="9" type="ordered locus">Thicy_1195</name>
</gene>
<comment type="similarity">
    <text evidence="1 6">Belongs to the sigma-70 factor family. ECF subfamily.</text>
</comment>
<keyword evidence="3 6" id="KW-0731">Sigma factor</keyword>
<keyword evidence="10" id="KW-1185">Reference proteome</keyword>
<name>F6D8W2_THICA</name>
<dbReference type="Proteomes" id="UP000009232">
    <property type="component" value="Chromosome"/>
</dbReference>
<dbReference type="SUPFAM" id="SSF88946">
    <property type="entry name" value="Sigma2 domain of RNA polymerase sigma factors"/>
    <property type="match status" value="1"/>
</dbReference>
<dbReference type="InterPro" id="IPR013325">
    <property type="entry name" value="RNA_pol_sigma_r2"/>
</dbReference>
<keyword evidence="2 6" id="KW-0805">Transcription regulation</keyword>
<dbReference type="Pfam" id="PF08281">
    <property type="entry name" value="Sigma70_r4_2"/>
    <property type="match status" value="1"/>
</dbReference>
<dbReference type="SUPFAM" id="SSF88659">
    <property type="entry name" value="Sigma3 and sigma4 domains of RNA polymerase sigma factors"/>
    <property type="match status" value="1"/>
</dbReference>
<organism evidence="9 10">
    <name type="scientific">Thiomicrospira cyclica (strain DSM 14477 / JCM 11371 / ALM1)</name>
    <name type="common">Thioalkalimicrobium cyclicum</name>
    <dbReference type="NCBI Taxonomy" id="717773"/>
    <lineage>
        <taxon>Bacteria</taxon>
        <taxon>Pseudomonadati</taxon>
        <taxon>Pseudomonadota</taxon>
        <taxon>Gammaproteobacteria</taxon>
        <taxon>Thiotrichales</taxon>
        <taxon>Piscirickettsiaceae</taxon>
        <taxon>Thiomicrospira</taxon>
    </lineage>
</organism>
<dbReference type="OrthoDB" id="9797134at2"/>
<dbReference type="InterPro" id="IPR007627">
    <property type="entry name" value="RNA_pol_sigma70_r2"/>
</dbReference>
<evidence type="ECO:0000256" key="3">
    <source>
        <dbReference type="ARBA" id="ARBA00023082"/>
    </source>
</evidence>
<dbReference type="PANTHER" id="PTHR43133">
    <property type="entry name" value="RNA POLYMERASE ECF-TYPE SIGMA FACTO"/>
    <property type="match status" value="1"/>
</dbReference>